<feature type="transmembrane region" description="Helical" evidence="1">
    <location>
        <begin position="59"/>
        <end position="80"/>
    </location>
</feature>
<keyword evidence="1" id="KW-0812">Transmembrane</keyword>
<feature type="transmembrane region" description="Helical" evidence="1">
    <location>
        <begin position="101"/>
        <end position="121"/>
    </location>
</feature>
<organism evidence="2 3">
    <name type="scientific">Nitrospirillum iridis</name>
    <dbReference type="NCBI Taxonomy" id="765888"/>
    <lineage>
        <taxon>Bacteria</taxon>
        <taxon>Pseudomonadati</taxon>
        <taxon>Pseudomonadota</taxon>
        <taxon>Alphaproteobacteria</taxon>
        <taxon>Rhodospirillales</taxon>
        <taxon>Azospirillaceae</taxon>
        <taxon>Nitrospirillum</taxon>
    </lineage>
</organism>
<protein>
    <recommendedName>
        <fullName evidence="4">DUF2975 domain-containing protein</fullName>
    </recommendedName>
</protein>
<dbReference type="Pfam" id="PF11188">
    <property type="entry name" value="DUF2975"/>
    <property type="match status" value="1"/>
</dbReference>
<evidence type="ECO:0000256" key="1">
    <source>
        <dbReference type="SAM" id="Phobius"/>
    </source>
</evidence>
<comment type="caution">
    <text evidence="2">The sequence shown here is derived from an EMBL/GenBank/DDBJ whole genome shotgun (WGS) entry which is preliminary data.</text>
</comment>
<feature type="transmembrane region" description="Helical" evidence="1">
    <location>
        <begin position="12"/>
        <end position="39"/>
    </location>
</feature>
<evidence type="ECO:0000313" key="2">
    <source>
        <dbReference type="EMBL" id="MBB6254124.1"/>
    </source>
</evidence>
<evidence type="ECO:0000313" key="3">
    <source>
        <dbReference type="Proteomes" id="UP000539175"/>
    </source>
</evidence>
<evidence type="ECO:0008006" key="4">
    <source>
        <dbReference type="Google" id="ProtNLM"/>
    </source>
</evidence>
<name>A0A7X0B4M5_9PROT</name>
<dbReference type="Proteomes" id="UP000539175">
    <property type="component" value="Unassembled WGS sequence"/>
</dbReference>
<keyword evidence="1" id="KW-1133">Transmembrane helix</keyword>
<gene>
    <name evidence="2" type="ORF">FHS74_004707</name>
</gene>
<sequence length="169" mass="17530">MINRDNLVRSSALAVRVAAIANGAFVCALLLGLAASWLMADRLAALLPGDDLAEKVAGLRWMMALGLAMAGGAFVVLRALGGMVATVAAGDPFIAANTDRLHRIGWALLFLQLLDIPGYAIRWSFPALGSAGPDAGLSPGGWIAVLMVFVLARIFAAGTAMRDDLEGVV</sequence>
<dbReference type="InterPro" id="IPR021354">
    <property type="entry name" value="DUF2975"/>
</dbReference>
<feature type="transmembrane region" description="Helical" evidence="1">
    <location>
        <begin position="141"/>
        <end position="161"/>
    </location>
</feature>
<dbReference type="RefSeq" id="WP_184806052.1">
    <property type="nucleotide sequence ID" value="NZ_JACIIZ010000015.1"/>
</dbReference>
<accession>A0A7X0B4M5</accession>
<keyword evidence="1" id="KW-0472">Membrane</keyword>
<keyword evidence="3" id="KW-1185">Reference proteome</keyword>
<proteinExistence type="predicted"/>
<dbReference type="EMBL" id="JACIIZ010000015">
    <property type="protein sequence ID" value="MBB6254124.1"/>
    <property type="molecule type" value="Genomic_DNA"/>
</dbReference>
<dbReference type="AlphaFoldDB" id="A0A7X0B4M5"/>
<reference evidence="2 3" key="1">
    <citation type="submission" date="2020-08" db="EMBL/GenBank/DDBJ databases">
        <title>Genomic Encyclopedia of Type Strains, Phase IV (KMG-IV): sequencing the most valuable type-strain genomes for metagenomic binning, comparative biology and taxonomic classification.</title>
        <authorList>
            <person name="Goeker M."/>
        </authorList>
    </citation>
    <scope>NUCLEOTIDE SEQUENCE [LARGE SCALE GENOMIC DNA]</scope>
    <source>
        <strain evidence="2 3">DSM 22198</strain>
    </source>
</reference>